<reference evidence="23" key="1">
    <citation type="journal article" date="2013" name="Stand. Genomic Sci.">
        <title>Genome sequence of the thermophilic fresh-water bacterium Spirochaeta caldaria type strain (H1(T)), reclassification of Spirochaeta caldaria, Spirochaeta stenostrepta, and Spirochaeta zuelzerae in the genus Treponema as Treponema caldaria comb. nov., Treponema stenostrepta comb. nov., and Treponema zuelzerae comb. nov., and emendation of the genus Treponema.</title>
        <authorList>
            <person name="Abt B."/>
            <person name="Goker M."/>
            <person name="Scheuner C."/>
            <person name="Han C."/>
            <person name="Lu M."/>
            <person name="Misra M."/>
            <person name="Lapidus A."/>
            <person name="Nolan M."/>
            <person name="Lucas S."/>
            <person name="Hammon N."/>
            <person name="Deshpande S."/>
            <person name="Cheng J.F."/>
            <person name="Tapia R."/>
            <person name="Goodwin L.A."/>
            <person name="Pitluck S."/>
            <person name="Liolios K."/>
            <person name="Pagani I."/>
            <person name="Ivanova N."/>
            <person name="Mavromatis K."/>
            <person name="Mikhailova N."/>
            <person name="Huntemann M."/>
            <person name="Pati A."/>
            <person name="Chen A."/>
            <person name="Palaniappan K."/>
            <person name="Land M."/>
            <person name="Hauser L."/>
            <person name="Jeffries C.D."/>
            <person name="Rohde M."/>
            <person name="Spring S."/>
            <person name="Gronow S."/>
            <person name="Detter J.C."/>
            <person name="Bristow J."/>
            <person name="Eisen J.A."/>
            <person name="Markowitz V."/>
            <person name="Hugenholtz P."/>
            <person name="Kyrpides N.C."/>
            <person name="Woyke T."/>
            <person name="Klenk H.P."/>
        </authorList>
    </citation>
    <scope>NUCLEOTIDE SEQUENCE</scope>
    <source>
        <strain evidence="23">ATCC 51460 / DSM 7334 / H1</strain>
    </source>
</reference>
<keyword evidence="23" id="KW-1185">Reference proteome</keyword>
<evidence type="ECO:0000256" key="3">
    <source>
        <dbReference type="ARBA" id="ARBA00001974"/>
    </source>
</evidence>
<evidence type="ECO:0000256" key="15">
    <source>
        <dbReference type="ARBA" id="ARBA00023164"/>
    </source>
</evidence>
<feature type="domain" description="Glutamine amidotransferase type-2" evidence="21">
    <location>
        <begin position="21"/>
        <end position="422"/>
    </location>
</feature>
<evidence type="ECO:0000256" key="7">
    <source>
        <dbReference type="ARBA" id="ARBA00022630"/>
    </source>
</evidence>
<dbReference type="STRING" id="744872.Spica_1859"/>
<comment type="catalytic activity">
    <reaction evidence="18">
        <text>2 L-glutamate + NADP(+) = L-glutamine + 2-oxoglutarate + NADPH + H(+)</text>
        <dbReference type="Rhea" id="RHEA:15501"/>
        <dbReference type="ChEBI" id="CHEBI:15378"/>
        <dbReference type="ChEBI" id="CHEBI:16810"/>
        <dbReference type="ChEBI" id="CHEBI:29985"/>
        <dbReference type="ChEBI" id="CHEBI:57783"/>
        <dbReference type="ChEBI" id="CHEBI:58349"/>
        <dbReference type="ChEBI" id="CHEBI:58359"/>
        <dbReference type="EC" id="1.4.1.13"/>
    </reaction>
</comment>
<comment type="similarity">
    <text evidence="4">Belongs to the glutamate synthase family.</text>
</comment>
<comment type="cofactor">
    <cofactor evidence="3">
        <name>FAD</name>
        <dbReference type="ChEBI" id="CHEBI:57692"/>
    </cofactor>
</comment>
<dbReference type="FunFam" id="3.60.20.10:FF:000001">
    <property type="entry name" value="Glutamate synthase, large subunit"/>
    <property type="match status" value="1"/>
</dbReference>
<evidence type="ECO:0000256" key="14">
    <source>
        <dbReference type="ARBA" id="ARBA00023014"/>
    </source>
</evidence>
<dbReference type="CDD" id="cd02808">
    <property type="entry name" value="GltS_FMN"/>
    <property type="match status" value="1"/>
</dbReference>
<proteinExistence type="inferred from homology"/>
<dbReference type="SUPFAM" id="SSF51395">
    <property type="entry name" value="FMN-linked oxidoreductases"/>
    <property type="match status" value="1"/>
</dbReference>
<dbReference type="eggNOG" id="COG0067">
    <property type="taxonomic scope" value="Bacteria"/>
</dbReference>
<evidence type="ECO:0000256" key="17">
    <source>
        <dbReference type="ARBA" id="ARBA00037898"/>
    </source>
</evidence>
<keyword evidence="15" id="KW-0314">Glutamate biosynthesis</keyword>
<dbReference type="InterPro" id="IPR006982">
    <property type="entry name" value="Glu_synth_centr_N"/>
</dbReference>
<keyword evidence="12 22" id="KW-0560">Oxidoreductase</keyword>
<keyword evidence="7" id="KW-0285">Flavoprotein</keyword>
<name>F8F3Q2_GRAC1</name>
<evidence type="ECO:0000259" key="21">
    <source>
        <dbReference type="PROSITE" id="PS51278"/>
    </source>
</evidence>
<sequence length="1557" mass="171465">MGDHQQRSTGLYDRAYEHDACGIGFVADIKGRTSHDILERGLEVLERMEHRGAESADNKTGDGAGVLLQIPHDFYKSLVPNLPEKGTYGTGLLFLPGPLHDKKAEKLRDAILKEIEHLAKKSGLSLLASRDVPTNPEVIGIIAKKAEPVIKQLFLVPEKNSALEELELRLYIFRKRFEKAIRETAEFAEAQDTHFPSLSSKTIVYKGMLMSSQLRSYFTELTNPAITTAVAMVHSRFSTNTFPAWPLAQPFRILAHNGEINTVKGNRFWMAAREALLAHPVLGEDLKEILPIVEPGKSDSASLDNVLELLVVAGRSLPHALMMLIPESWNDKNPIPQELKAFYEYHACMMEPWDGPASVVFCDGRYVGGTLDRNGLRPSRYTITKEGLIVMGSETGVQDFAPEEVALKGRLKPGKLLLVDLEEGRIIPDEEVKRQIATQKTYAEWVKKQVLTLEKLPEIAIGKTVIQPADETTVLFMERAFGYTREDRDNLLLPMAESGQEPTSSMGTDTPIAVFSEKPQRPYNYFKQVFAQVTNPPIDSIREELVMTLTSFVGPQQNLLEETEQHCHRLKILNPVMTLADFERIKAWHDPAFRYKTLDATFYVPSIGSVQPAAGKGHLETALDRLVDEAIKAVESGHSLIILSDRSALAPEASRCAIPALLATGAVHHGLIKAGLRMKASIIVDSADPREVMHFALLFGYGADLIVPYGALASIAAICRSADAERAGDYEHAEKNYLKGIQKAILKIMSKMGTSTLRSYRGAQIFEAIGLGSEVIEKCFRGTTSRIGGVGFAELEAEAVARYREARSAYETQQGSSPTVFENLLAGDGQYRWRKFGEKHAWNPETIYLLQWATRSGDYKKFKEFTSKVDELNRSPHVLRGLMDFAEPGTVKGAPKGPIPLEEVESVESIMKRFTTGAMSFGSISKEAHETIAIAMNSIHGRSNSGEGGEDPERFKVRPDGSWARSAIKQVASARFGVTSEYLANAEEIQIKIAQGAKPGEGGQLPGHKVDAIIAKTRHSTPGVTLISPPPHHDIYSIEDLAELIFDLKNANPNARISVKLVSESGVGTIAAGVAKAHADNILISGYDGGTGASPQSSIRHAGLPWELGLSETHQTLVLNGLRGRVKLMTDGQLKSGRDIVIAGLLGAEEFGFGTSTLIVMGCVMMRKCHENTCPMGVATQDPELRKKFTGKSEYLINFFRFLAMETREVMASLGFRTFDELVGRTDLLVQRKVDKFKVNTVDLRDILTKVEGPADIPGGDARYCVQHQIHKIDDVLDKKLIERCFAALDKKVPTALEFPIHNTDRAVGAMLSYEVSKRFGSQGLPENFVTVDFTGSAGQSFGAFLAPGITFRLSGDANDYLGKGLSGGRIIVAPPAGSTFKTNENIIVGNTVLYGATSGELYVAGVAGERFCVRNSGAVAVVEGTGDHGAEYMTGGRLVVLGRVGRNFAAGMSGGIAYVMDRDGDFEFFLNKGMVELSHLDNEEDENFVKDMIRKHVYWTGSEYARGILDSWREYRTYFIKVLPLEYKRALQQMKLAELDRKLYEVREQEDITVRA</sequence>
<dbReference type="GO" id="GO:0004355">
    <property type="term" value="F:glutamate synthase (NADPH) activity"/>
    <property type="evidence" value="ECO:0007669"/>
    <property type="project" value="UniProtKB-EC"/>
</dbReference>
<evidence type="ECO:0000256" key="20">
    <source>
        <dbReference type="ARBA" id="ARBA00079921"/>
    </source>
</evidence>
<dbReference type="InterPro" id="IPR050711">
    <property type="entry name" value="ET-N_metabolism_enzyme"/>
</dbReference>
<dbReference type="SUPFAM" id="SSF56235">
    <property type="entry name" value="N-terminal nucleophile aminohydrolases (Ntn hydrolases)"/>
    <property type="match status" value="1"/>
</dbReference>
<protein>
    <recommendedName>
        <fullName evidence="19">Glutamate synthase [NADPH] large chain</fullName>
        <ecNumber evidence="5">1.4.1.13</ecNumber>
    </recommendedName>
    <alternativeName>
        <fullName evidence="20">Glutamate synthase subunit alpha</fullName>
    </alternativeName>
</protein>
<organism evidence="22 23">
    <name type="scientific">Gracilinema caldarium (strain ATCC 51460 / DSM 7334 / H1)</name>
    <name type="common">Treponema caldarium</name>
    <dbReference type="NCBI Taxonomy" id="744872"/>
    <lineage>
        <taxon>Bacteria</taxon>
        <taxon>Pseudomonadati</taxon>
        <taxon>Spirochaetota</taxon>
        <taxon>Spirochaetia</taxon>
        <taxon>Spirochaetales</taxon>
        <taxon>Breznakiellaceae</taxon>
        <taxon>Gracilinema</taxon>
    </lineage>
</organism>
<dbReference type="PROSITE" id="PS51278">
    <property type="entry name" value="GATASE_TYPE_2"/>
    <property type="match status" value="1"/>
</dbReference>
<evidence type="ECO:0000256" key="4">
    <source>
        <dbReference type="ARBA" id="ARBA00009716"/>
    </source>
</evidence>
<dbReference type="Proteomes" id="UP000000503">
    <property type="component" value="Chromosome"/>
</dbReference>
<keyword evidence="16" id="KW-0003">3Fe-4S</keyword>
<keyword evidence="11" id="KW-0315">Glutamine amidotransferase</keyword>
<keyword evidence="14" id="KW-0411">Iron-sulfur</keyword>
<dbReference type="GO" id="GO:0006537">
    <property type="term" value="P:glutamate biosynthetic process"/>
    <property type="evidence" value="ECO:0007669"/>
    <property type="project" value="UniProtKB-KW"/>
</dbReference>
<accession>F8F3Q2</accession>
<dbReference type="InterPro" id="IPR002932">
    <property type="entry name" value="Glu_synthdom"/>
</dbReference>
<dbReference type="Gene3D" id="3.60.20.10">
    <property type="entry name" value="Glutamine Phosphoribosylpyrophosphate, subunit 1, domain 1"/>
    <property type="match status" value="1"/>
</dbReference>
<dbReference type="PANTHER" id="PTHR11938:SF133">
    <property type="entry name" value="GLUTAMATE SYNTHASE (NADH)"/>
    <property type="match status" value="1"/>
</dbReference>
<dbReference type="RefSeq" id="WP_013969287.1">
    <property type="nucleotide sequence ID" value="NC_015732.1"/>
</dbReference>
<comment type="cofactor">
    <cofactor evidence="1">
        <name>FMN</name>
        <dbReference type="ChEBI" id="CHEBI:58210"/>
    </cofactor>
</comment>
<evidence type="ECO:0000256" key="2">
    <source>
        <dbReference type="ARBA" id="ARBA00001927"/>
    </source>
</evidence>
<evidence type="ECO:0000256" key="16">
    <source>
        <dbReference type="ARBA" id="ARBA00023291"/>
    </source>
</evidence>
<dbReference type="InterPro" id="IPR002489">
    <property type="entry name" value="Glu_synth_asu_C"/>
</dbReference>
<evidence type="ECO:0000256" key="5">
    <source>
        <dbReference type="ARBA" id="ARBA00012079"/>
    </source>
</evidence>
<dbReference type="FunFam" id="2.160.20.60:FF:000001">
    <property type="entry name" value="Glutamate synthase, large subunit"/>
    <property type="match status" value="1"/>
</dbReference>
<dbReference type="OrthoDB" id="9758182at2"/>
<dbReference type="Pfam" id="PF01493">
    <property type="entry name" value="GXGXG"/>
    <property type="match status" value="1"/>
</dbReference>
<dbReference type="PANTHER" id="PTHR11938">
    <property type="entry name" value="FAD NADPH DEHYDROGENASE/OXIDOREDUCTASE"/>
    <property type="match status" value="1"/>
</dbReference>
<dbReference type="HOGENOM" id="CLU_000422_8_2_12"/>
<dbReference type="EMBL" id="CP002868">
    <property type="protein sequence ID" value="AEJ19996.1"/>
    <property type="molecule type" value="Genomic_DNA"/>
</dbReference>
<keyword evidence="13" id="KW-0408">Iron</keyword>
<evidence type="ECO:0000256" key="10">
    <source>
        <dbReference type="ARBA" id="ARBA00022827"/>
    </source>
</evidence>
<evidence type="ECO:0000256" key="19">
    <source>
        <dbReference type="ARBA" id="ARBA00072108"/>
    </source>
</evidence>
<dbReference type="NCBIfam" id="NF008730">
    <property type="entry name" value="PRK11750.1"/>
    <property type="match status" value="1"/>
</dbReference>
<evidence type="ECO:0000313" key="23">
    <source>
        <dbReference type="Proteomes" id="UP000000503"/>
    </source>
</evidence>
<dbReference type="Gene3D" id="3.20.20.70">
    <property type="entry name" value="Aldolase class I"/>
    <property type="match status" value="2"/>
</dbReference>
<dbReference type="Pfam" id="PF04898">
    <property type="entry name" value="Glu_syn_central"/>
    <property type="match status" value="1"/>
</dbReference>
<dbReference type="InterPro" id="IPR013785">
    <property type="entry name" value="Aldolase_TIM"/>
</dbReference>
<dbReference type="SUPFAM" id="SSF69336">
    <property type="entry name" value="Alpha subunit of glutamate synthase, C-terminal domain"/>
    <property type="match status" value="1"/>
</dbReference>
<evidence type="ECO:0000256" key="8">
    <source>
        <dbReference type="ARBA" id="ARBA00022643"/>
    </source>
</evidence>
<evidence type="ECO:0000313" key="22">
    <source>
        <dbReference type="EMBL" id="AEJ19996.1"/>
    </source>
</evidence>
<dbReference type="InterPro" id="IPR029055">
    <property type="entry name" value="Ntn_hydrolases_N"/>
</dbReference>
<keyword evidence="6" id="KW-0028">Amino-acid biosynthesis</keyword>
<dbReference type="InterPro" id="IPR036485">
    <property type="entry name" value="Glu_synth_asu_C_sf"/>
</dbReference>
<keyword evidence="9" id="KW-0479">Metal-binding</keyword>
<dbReference type="FunFam" id="3.20.20.70:FF:000031">
    <property type="entry name" value="Glutamate synthase 1 [NADH]"/>
    <property type="match status" value="1"/>
</dbReference>
<dbReference type="CDD" id="cd00982">
    <property type="entry name" value="gltB_C"/>
    <property type="match status" value="1"/>
</dbReference>
<dbReference type="Gene3D" id="2.160.20.60">
    <property type="entry name" value="Glutamate synthase, alpha subunit, C-terminal domain"/>
    <property type="match status" value="1"/>
</dbReference>
<dbReference type="EC" id="1.4.1.13" evidence="5"/>
<comment type="pathway">
    <text evidence="17">Amino-acid biosynthesis; L-glutamate biosynthesis via GLT pathway; L-glutamate from 2-oxoglutarate and L-glutamine (NADP(+) route): step 1/1.</text>
</comment>
<keyword evidence="10" id="KW-0274">FAD</keyword>
<evidence type="ECO:0000256" key="12">
    <source>
        <dbReference type="ARBA" id="ARBA00023002"/>
    </source>
</evidence>
<gene>
    <name evidence="22" type="ordered locus">Spica_1859</name>
</gene>
<dbReference type="GO" id="GO:0046872">
    <property type="term" value="F:metal ion binding"/>
    <property type="evidence" value="ECO:0007669"/>
    <property type="project" value="UniProtKB-KW"/>
</dbReference>
<dbReference type="GO" id="GO:0019676">
    <property type="term" value="P:ammonia assimilation cycle"/>
    <property type="evidence" value="ECO:0007669"/>
    <property type="project" value="TreeGrafter"/>
</dbReference>
<dbReference type="MEROPS" id="C44.003"/>
<keyword evidence="8" id="KW-0288">FMN</keyword>
<evidence type="ECO:0000256" key="11">
    <source>
        <dbReference type="ARBA" id="ARBA00022962"/>
    </source>
</evidence>
<comment type="cofactor">
    <cofactor evidence="2">
        <name>[3Fe-4S] cluster</name>
        <dbReference type="ChEBI" id="CHEBI:21137"/>
    </cofactor>
</comment>
<dbReference type="eggNOG" id="COG0069">
    <property type="taxonomic scope" value="Bacteria"/>
</dbReference>
<dbReference type="InterPro" id="IPR017932">
    <property type="entry name" value="GATase_2_dom"/>
</dbReference>
<evidence type="ECO:0000256" key="18">
    <source>
        <dbReference type="ARBA" id="ARBA00048151"/>
    </source>
</evidence>
<dbReference type="Pfam" id="PF01645">
    <property type="entry name" value="Glu_synthase"/>
    <property type="match status" value="1"/>
</dbReference>
<dbReference type="CDD" id="cd00713">
    <property type="entry name" value="GltS"/>
    <property type="match status" value="1"/>
</dbReference>
<dbReference type="KEGG" id="scd:Spica_1859"/>
<evidence type="ECO:0000256" key="6">
    <source>
        <dbReference type="ARBA" id="ARBA00022605"/>
    </source>
</evidence>
<dbReference type="GO" id="GO:0051538">
    <property type="term" value="F:3 iron, 4 sulfur cluster binding"/>
    <property type="evidence" value="ECO:0007669"/>
    <property type="project" value="UniProtKB-KW"/>
</dbReference>
<evidence type="ECO:0000256" key="13">
    <source>
        <dbReference type="ARBA" id="ARBA00023004"/>
    </source>
</evidence>
<dbReference type="Pfam" id="PF00310">
    <property type="entry name" value="GATase_2"/>
    <property type="match status" value="1"/>
</dbReference>
<evidence type="ECO:0000256" key="9">
    <source>
        <dbReference type="ARBA" id="ARBA00022723"/>
    </source>
</evidence>
<evidence type="ECO:0000256" key="1">
    <source>
        <dbReference type="ARBA" id="ARBA00001917"/>
    </source>
</evidence>